<accession>A0A6P8Q6C8</accession>
<evidence type="ECO:0000313" key="3">
    <source>
        <dbReference type="RefSeq" id="XP_033791839.1"/>
    </source>
</evidence>
<keyword evidence="2" id="KW-1185">Reference proteome</keyword>
<evidence type="ECO:0000256" key="1">
    <source>
        <dbReference type="SAM" id="MobiDB-lite"/>
    </source>
</evidence>
<dbReference type="PANTHER" id="PTHR22444:SF1">
    <property type="entry name" value="GLUTAMATE-RICH PROTEIN 1"/>
    <property type="match status" value="1"/>
</dbReference>
<dbReference type="OrthoDB" id="6151351at2759"/>
<dbReference type="PANTHER" id="PTHR22444">
    <property type="entry name" value="GLUTAMATE-RICH PROTEIN 1"/>
    <property type="match status" value="1"/>
</dbReference>
<feature type="compositionally biased region" description="Polar residues" evidence="1">
    <location>
        <begin position="50"/>
        <end position="74"/>
    </location>
</feature>
<dbReference type="KEGG" id="gsh:117356570"/>
<dbReference type="RefSeq" id="XP_033791839.1">
    <property type="nucleotide sequence ID" value="XM_033935948.1"/>
</dbReference>
<dbReference type="CTD" id="157697"/>
<feature type="compositionally biased region" description="Low complexity" evidence="1">
    <location>
        <begin position="23"/>
        <end position="34"/>
    </location>
</feature>
<dbReference type="Proteomes" id="UP000515159">
    <property type="component" value="Chromosome 3"/>
</dbReference>
<dbReference type="FunCoup" id="A0A6P8Q6C8">
    <property type="interactions" value="1121"/>
</dbReference>
<gene>
    <name evidence="3" type="primary">ERICH1</name>
</gene>
<evidence type="ECO:0000313" key="2">
    <source>
        <dbReference type="Proteomes" id="UP000515159"/>
    </source>
</evidence>
<reference evidence="3" key="1">
    <citation type="submission" date="2025-08" db="UniProtKB">
        <authorList>
            <consortium name="RefSeq"/>
        </authorList>
    </citation>
    <scope>IDENTIFICATION</scope>
</reference>
<feature type="compositionally biased region" description="Basic residues" evidence="1">
    <location>
        <begin position="154"/>
        <end position="168"/>
    </location>
</feature>
<feature type="compositionally biased region" description="Basic residues" evidence="1">
    <location>
        <begin position="115"/>
        <end position="125"/>
    </location>
</feature>
<dbReference type="GeneID" id="117356570"/>
<feature type="region of interest" description="Disordered" evidence="1">
    <location>
        <begin position="23"/>
        <end position="171"/>
    </location>
</feature>
<dbReference type="InterPro" id="IPR026719">
    <property type="entry name" value="ERICH1"/>
</dbReference>
<organism evidence="2 3">
    <name type="scientific">Geotrypetes seraphini</name>
    <name type="common">Gaboon caecilian</name>
    <name type="synonym">Caecilia seraphini</name>
    <dbReference type="NCBI Taxonomy" id="260995"/>
    <lineage>
        <taxon>Eukaryota</taxon>
        <taxon>Metazoa</taxon>
        <taxon>Chordata</taxon>
        <taxon>Craniata</taxon>
        <taxon>Vertebrata</taxon>
        <taxon>Euteleostomi</taxon>
        <taxon>Amphibia</taxon>
        <taxon>Gymnophiona</taxon>
        <taxon>Geotrypetes</taxon>
    </lineage>
</organism>
<dbReference type="AlphaFoldDB" id="A0A6P8Q6C8"/>
<proteinExistence type="predicted"/>
<name>A0A6P8Q6C8_GEOSA</name>
<sequence>MEAAAASRREVFIEKVLKRLYSAPASPSQLQSPPMQLETLCTPEAEQKDSVTLTSTKCTNSTVGEKQFPNQKLYTVSLPPDGYLPSSLETTNLTHSEHTESSDDSDEEDSSVCSTRKRARKKRQQKNWQDSGEQMAPKRQTHLLQVDRDSPKMSKNKKRKMKKKRQREKMRAAGCLTKASGVDFMYQPEDCANEEADIDDVDRKMSEILEFLKATQEIYLADRTSKCEDLDICSGTACGILKHLQTHRSPFSDVTLLYKLKSLVLLQDIEKLKIALQHFEEHSTMLPEYTSVVCSLFNYWITDILPLKNKKHEDGELSVCT</sequence>
<dbReference type="InParanoid" id="A0A6P8Q6C8"/>
<protein>
    <submittedName>
        <fullName evidence="3">Glutamate-rich protein 1 isoform X1</fullName>
    </submittedName>
</protein>